<dbReference type="PANTHER" id="PTHR10724:SF10">
    <property type="entry name" value="S1 RNA-BINDING DOMAIN-CONTAINING PROTEIN 1"/>
    <property type="match status" value="1"/>
</dbReference>
<dbReference type="PROSITE" id="PS50126">
    <property type="entry name" value="S1"/>
    <property type="match status" value="1"/>
</dbReference>
<dbReference type="Gene3D" id="2.40.50.140">
    <property type="entry name" value="Nucleic acid-binding proteins"/>
    <property type="match status" value="1"/>
</dbReference>
<dbReference type="eggNOG" id="COG2183">
    <property type="taxonomic scope" value="Bacteria"/>
</dbReference>
<dbReference type="PANTHER" id="PTHR10724">
    <property type="entry name" value="30S RIBOSOMAL PROTEIN S1"/>
    <property type="match status" value="1"/>
</dbReference>
<dbReference type="GO" id="GO:0003735">
    <property type="term" value="F:structural constituent of ribosome"/>
    <property type="evidence" value="ECO:0007669"/>
    <property type="project" value="TreeGrafter"/>
</dbReference>
<dbReference type="GO" id="GO:0005737">
    <property type="term" value="C:cytoplasm"/>
    <property type="evidence" value="ECO:0007669"/>
    <property type="project" value="UniProtKB-ARBA"/>
</dbReference>
<dbReference type="GO" id="GO:0006139">
    <property type="term" value="P:nucleobase-containing compound metabolic process"/>
    <property type="evidence" value="ECO:0007669"/>
    <property type="project" value="InterPro"/>
</dbReference>
<dbReference type="Pfam" id="PF22706">
    <property type="entry name" value="Tex_central_region"/>
    <property type="match status" value="1"/>
</dbReference>
<dbReference type="Gene3D" id="1.10.150.310">
    <property type="entry name" value="Tex RuvX-like domain-like"/>
    <property type="match status" value="1"/>
</dbReference>
<dbReference type="InterPro" id="IPR037027">
    <property type="entry name" value="YqgF/RNaseH-like_dom_sf"/>
</dbReference>
<dbReference type="InterPro" id="IPR010994">
    <property type="entry name" value="RuvA_2-like"/>
</dbReference>
<dbReference type="SMART" id="SM00732">
    <property type="entry name" value="YqgFc"/>
    <property type="match status" value="1"/>
</dbReference>
<dbReference type="AlphaFoldDB" id="F5RLX6"/>
<dbReference type="InterPro" id="IPR055179">
    <property type="entry name" value="Tex-like_central_region"/>
</dbReference>
<dbReference type="Gene3D" id="1.10.10.650">
    <property type="entry name" value="RuvA domain 2-like"/>
    <property type="match status" value="1"/>
</dbReference>
<dbReference type="Pfam" id="PF12836">
    <property type="entry name" value="HHH_3"/>
    <property type="match status" value="1"/>
</dbReference>
<dbReference type="SUPFAM" id="SSF50249">
    <property type="entry name" value="Nucleic acid-binding proteins"/>
    <property type="match status" value="1"/>
</dbReference>
<protein>
    <submittedName>
        <fullName evidence="2">YhgF like protein</fullName>
    </submittedName>
</protein>
<dbReference type="Pfam" id="PF17674">
    <property type="entry name" value="HHH_9"/>
    <property type="match status" value="1"/>
</dbReference>
<dbReference type="InterPro" id="IPR012340">
    <property type="entry name" value="NA-bd_OB-fold"/>
</dbReference>
<comment type="caution">
    <text evidence="2">The sequence shown here is derived from an EMBL/GenBank/DDBJ whole genome shotgun (WGS) entry which is preliminary data.</text>
</comment>
<feature type="domain" description="S1 motif" evidence="1">
    <location>
        <begin position="676"/>
        <end position="745"/>
    </location>
</feature>
<dbReference type="GO" id="GO:0003729">
    <property type="term" value="F:mRNA binding"/>
    <property type="evidence" value="ECO:0007669"/>
    <property type="project" value="UniProtKB-ARBA"/>
</dbReference>
<dbReference type="SUPFAM" id="SSF47781">
    <property type="entry name" value="RuvA domain 2-like"/>
    <property type="match status" value="2"/>
</dbReference>
<dbReference type="InterPro" id="IPR050437">
    <property type="entry name" value="Ribos_protein_bS1-like"/>
</dbReference>
<keyword evidence="3" id="KW-1185">Reference proteome</keyword>
<dbReference type="SUPFAM" id="SSF53098">
    <property type="entry name" value="Ribonuclease H-like"/>
    <property type="match status" value="1"/>
</dbReference>
<accession>F5RLX6</accession>
<dbReference type="InterPro" id="IPR023319">
    <property type="entry name" value="Tex-like_HTH_dom_sf"/>
</dbReference>
<sequence length="754" mass="83567">MLSFYAVKDRVIMRNIQQRNERFDFMRISDIPATIAGELSIRPQQVESVITLLDDGNTVPFIARYRKEATGSLEDEMLRQVETRLTYLRSLVKRQEEILARIEEQGKLTDDLRAAIEAAEKLQTLEDLYRPYKQKKRTRASVARERGLEGLANKMLLQKETEGTPEEHAVPYVDAKKDVSTVADALAGARDILAETIMDEAELRRRMRDKFWKNAVLETTLDAAAEDAQVFQMYDGYSEPVRTLPSHRILAINRGEKKGCLNVRIVVDHEDNIEWIYKRIYQRPSIFEGELHAAIEDGYKRLLVPALERELRTQLTEAAEEKAISVFGHNLRQLLLQPPLAGHTVLGLDPGYRTGCKTAVVDATGNVLASGVIQVTKSDGERRSAAQTLLKLIEAHGVTLISIGNGTASYETEQFVAALIRDNNLKDVHYLITNEAGASVYSASQLAKEELPDYDVTIRGAVSIARRVQDPLAELVKIDPQAIGVGQYQHDVSQKDLKETLDATVEDAVNHVGVDLNTASPALLNRIAGINSAIAKNIVAYRNKNGRFTSRKALLKVARLGDAAFTQCAGFLRIYEGETALDATAIHPESYELARSILAELGAVEDDLRDRTKLPALALKTAQTEAALLAKKLDAGVPTVTDILKAIARPGRDPREDLPAPLMRQNVVKLSDLAVGTILPGTVRNITDFGAFIDIGLKQAGLLHISEMSHRRVRHPLDVLSVGDALDVMIISIDEERGRIGLSLKRIEKEKARA</sequence>
<dbReference type="HOGENOM" id="CLU_009833_0_2_9"/>
<dbReference type="FunFam" id="1.10.10.650:FF:000001">
    <property type="entry name" value="S1 RNA-binding domain 1"/>
    <property type="match status" value="1"/>
</dbReference>
<dbReference type="SUPFAM" id="SSF158832">
    <property type="entry name" value="Tex N-terminal region-like"/>
    <property type="match status" value="1"/>
</dbReference>
<dbReference type="GO" id="GO:0006412">
    <property type="term" value="P:translation"/>
    <property type="evidence" value="ECO:0007669"/>
    <property type="project" value="TreeGrafter"/>
</dbReference>
<evidence type="ECO:0000313" key="3">
    <source>
        <dbReference type="Proteomes" id="UP000004067"/>
    </source>
</evidence>
<proteinExistence type="predicted"/>
<dbReference type="InterPro" id="IPR003029">
    <property type="entry name" value="S1_domain"/>
</dbReference>
<dbReference type="Gene3D" id="1.10.3500.10">
    <property type="entry name" value="Tex N-terminal region-like"/>
    <property type="match status" value="1"/>
</dbReference>
<dbReference type="InterPro" id="IPR041692">
    <property type="entry name" value="HHH_9"/>
</dbReference>
<dbReference type="Pfam" id="PF00575">
    <property type="entry name" value="S1"/>
    <property type="match status" value="1"/>
</dbReference>
<dbReference type="CDD" id="cd05685">
    <property type="entry name" value="S1_Tex"/>
    <property type="match status" value="1"/>
</dbReference>
<dbReference type="InterPro" id="IPR006641">
    <property type="entry name" value="YqgF/RNaseH-like_dom"/>
</dbReference>
<dbReference type="Proteomes" id="UP000004067">
    <property type="component" value="Unassembled WGS sequence"/>
</dbReference>
<dbReference type="Pfam" id="PF09371">
    <property type="entry name" value="Tex_N"/>
    <property type="match status" value="1"/>
</dbReference>
<dbReference type="InterPro" id="IPR032639">
    <property type="entry name" value="Tex_YqgF"/>
</dbReference>
<dbReference type="InterPro" id="IPR023323">
    <property type="entry name" value="Tex-like_dom_sf"/>
</dbReference>
<dbReference type="STRING" id="888060.HMPREF9081_1192"/>
<dbReference type="SMART" id="SM00316">
    <property type="entry name" value="S1"/>
    <property type="match status" value="1"/>
</dbReference>
<dbReference type="InterPro" id="IPR012337">
    <property type="entry name" value="RNaseH-like_sf"/>
</dbReference>
<reference evidence="2 3" key="1">
    <citation type="submission" date="2011-04" db="EMBL/GenBank/DDBJ databases">
        <authorList>
            <person name="Muzny D."/>
            <person name="Qin X."/>
            <person name="Deng J."/>
            <person name="Jiang H."/>
            <person name="Liu Y."/>
            <person name="Qu J."/>
            <person name="Song X.-Z."/>
            <person name="Zhang L."/>
            <person name="Thornton R."/>
            <person name="Coyle M."/>
            <person name="Francisco L."/>
            <person name="Jackson L."/>
            <person name="Javaid M."/>
            <person name="Korchina V."/>
            <person name="Kovar C."/>
            <person name="Mata R."/>
            <person name="Mathew T."/>
            <person name="Ngo R."/>
            <person name="Nguyen L."/>
            <person name="Nguyen N."/>
            <person name="Okwuonu G."/>
            <person name="Ongeri F."/>
            <person name="Pham C."/>
            <person name="Simmons D."/>
            <person name="Wilczek-Boney K."/>
            <person name="Hale W."/>
            <person name="Jakkamsetti A."/>
            <person name="Pham P."/>
            <person name="Ruth R."/>
            <person name="San Lucas F."/>
            <person name="Warren J."/>
            <person name="Zhang J."/>
            <person name="Zhao Z."/>
            <person name="Zhou C."/>
            <person name="Zhu D."/>
            <person name="Lee S."/>
            <person name="Bess C."/>
            <person name="Blankenburg K."/>
            <person name="Forbes L."/>
            <person name="Fu Q."/>
            <person name="Gubbala S."/>
            <person name="Hirani K."/>
            <person name="Jayaseelan J.C."/>
            <person name="Lara F."/>
            <person name="Munidasa M."/>
            <person name="Palculict T."/>
            <person name="Patil S."/>
            <person name="Pu L.-L."/>
            <person name="Saada N."/>
            <person name="Tang L."/>
            <person name="Weissenberger G."/>
            <person name="Zhu Y."/>
            <person name="Hemphill L."/>
            <person name="Shang Y."/>
            <person name="Youmans B."/>
            <person name="Ayvaz T."/>
            <person name="Ross M."/>
            <person name="Santibanez J."/>
            <person name="Aqrawi P."/>
            <person name="Gross S."/>
            <person name="Joshi V."/>
            <person name="Fowler G."/>
            <person name="Nazareth L."/>
            <person name="Reid J."/>
            <person name="Worley K."/>
            <person name="Petrosino J."/>
            <person name="Highlander S."/>
            <person name="Gibbs R."/>
        </authorList>
    </citation>
    <scope>NUCLEOTIDE SEQUENCE [LARGE SCALE GENOMIC DNA]</scope>
    <source>
        <strain evidence="2 3">DSM 2778</strain>
    </source>
</reference>
<gene>
    <name evidence="2" type="primary">yhgF</name>
    <name evidence="2" type="ORF">HMPREF9081_1192</name>
</gene>
<evidence type="ECO:0000259" key="1">
    <source>
        <dbReference type="PROSITE" id="PS50126"/>
    </source>
</evidence>
<dbReference type="FunFam" id="2.40.50.140:FF:000051">
    <property type="entry name" value="RNA-binding transcriptional accessory protein"/>
    <property type="match status" value="1"/>
</dbReference>
<dbReference type="InterPro" id="IPR018974">
    <property type="entry name" value="Tex-like_N"/>
</dbReference>
<name>F5RLX6_9FIRM</name>
<organism evidence="2 3">
    <name type="scientific">Centipeda periodontii DSM 2778</name>
    <dbReference type="NCBI Taxonomy" id="888060"/>
    <lineage>
        <taxon>Bacteria</taxon>
        <taxon>Bacillati</taxon>
        <taxon>Bacillota</taxon>
        <taxon>Negativicutes</taxon>
        <taxon>Selenomonadales</taxon>
        <taxon>Selenomonadaceae</taxon>
        <taxon>Centipeda</taxon>
    </lineage>
</organism>
<dbReference type="FunFam" id="1.10.150.310:FF:000001">
    <property type="entry name" value="RNA-binding transcriptional accessory protein"/>
    <property type="match status" value="1"/>
</dbReference>
<evidence type="ECO:0000313" key="2">
    <source>
        <dbReference type="EMBL" id="EGK60007.1"/>
    </source>
</evidence>
<dbReference type="InterPro" id="IPR044146">
    <property type="entry name" value="S1_Tex"/>
</dbReference>
<dbReference type="Gene3D" id="3.30.420.140">
    <property type="entry name" value="YqgF/RNase H-like domain"/>
    <property type="match status" value="1"/>
</dbReference>
<dbReference type="FunFam" id="3.30.420.140:FF:000001">
    <property type="entry name" value="RNA-binding transcriptional accessory protein"/>
    <property type="match status" value="1"/>
</dbReference>
<dbReference type="EMBL" id="AFHQ01000032">
    <property type="protein sequence ID" value="EGK60007.1"/>
    <property type="molecule type" value="Genomic_DNA"/>
</dbReference>
<dbReference type="Pfam" id="PF16921">
    <property type="entry name" value="Tex_YqgF"/>
    <property type="match status" value="1"/>
</dbReference>